<dbReference type="InterPro" id="IPR041371">
    <property type="entry name" value="GH92_N"/>
</dbReference>
<dbReference type="Gene3D" id="1.20.1050.60">
    <property type="entry name" value="alpha-1,2-mannosidase"/>
    <property type="match status" value="1"/>
</dbReference>
<organism evidence="7 8">
    <name type="scientific">Sunxiuqinia elliptica</name>
    <dbReference type="NCBI Taxonomy" id="655355"/>
    <lineage>
        <taxon>Bacteria</taxon>
        <taxon>Pseudomonadati</taxon>
        <taxon>Bacteroidota</taxon>
        <taxon>Bacteroidia</taxon>
        <taxon>Marinilabiliales</taxon>
        <taxon>Prolixibacteraceae</taxon>
        <taxon>Sunxiuqinia</taxon>
    </lineage>
</organism>
<evidence type="ECO:0000259" key="5">
    <source>
        <dbReference type="Pfam" id="PF07971"/>
    </source>
</evidence>
<name>A0A1I2IQ10_9BACT</name>
<dbReference type="STRING" id="655355.SAMN05216283_106175"/>
<dbReference type="Pfam" id="PF17678">
    <property type="entry name" value="Glyco_hydro_92N"/>
    <property type="match status" value="1"/>
</dbReference>
<dbReference type="PANTHER" id="PTHR12143">
    <property type="entry name" value="PEPTIDE N-GLYCANASE PNGASE -RELATED"/>
    <property type="match status" value="1"/>
</dbReference>
<comment type="subunit">
    <text evidence="2">Monomer.</text>
</comment>
<evidence type="ECO:0000256" key="3">
    <source>
        <dbReference type="ARBA" id="ARBA00022837"/>
    </source>
</evidence>
<evidence type="ECO:0000313" key="7">
    <source>
        <dbReference type="EMBL" id="SFF44344.1"/>
    </source>
</evidence>
<dbReference type="InterPro" id="IPR005887">
    <property type="entry name" value="GH92_a_mannosidase_put"/>
</dbReference>
<sequence>MKILKQSGSFLLWVLALTSLISCSNSEQAAPTEELINYVDPYIGSGGHGHVFVGASVPFGAVQLGPNNETQGWDWCSGYHYSDSLIIGFAHTQLSGTGIGDLGDLLFMPVDGAFTSENDPKNPFDWKSGYTHDDEVVEPGYYHIKINRFNVDVELTTTERVGFHKYLFQNEGNSKVIVDLKYGTGWDQLTQGLVEQVGEKSIQGFRMSKGWANDQRVFFYTEFSKPIKQFEVIRSSEETGTATAVIEFEGNGELLVKTAISPVGIEGAKNNLTTELNNWNFAAAKKNAQQAWNTELGKVRIETSNATQKKIFYTALYHSMIAPSLFNDANGDYRGTDREVHKNPGFETYTTFSLWDTYRAAHPLFTIVQPERVNDFVNSMLAIYQQQGKLPVWHLMGCETNTMVGYHGVPVVVDAYLKGFDGFDAELAFEAVKASALRDERGLDFIKERGYIPADSQVESVAKALEYAIDDWCIAAMAKAMGKTEDFELFSKRAKYYQNYFDKNTQHMRGKMDDGSWRSPFNPIASLHRNDDYCEGNAWQYTWLVPQDVEGLVDLFGGEEQFILKLDSLFSIDPIRLEGSSNDITGLIGQYAHGNEPSHHITYMYAYVGQQWKTAEKVRQIYDEMYTDQPDGLSGNEDCGQMSAWYIMSTMGFYPVNPANGDYVFGSPLFDKVEIKLPAGKSFTVIAENNSDKNIYIQSVELNGETYDRSYISHEAIMAGGTLKFVMGPEPNKAFGAANAARPHSGY</sequence>
<dbReference type="GO" id="GO:0030246">
    <property type="term" value="F:carbohydrate binding"/>
    <property type="evidence" value="ECO:0007669"/>
    <property type="project" value="InterPro"/>
</dbReference>
<evidence type="ECO:0000313" key="8">
    <source>
        <dbReference type="Proteomes" id="UP000198964"/>
    </source>
</evidence>
<dbReference type="Proteomes" id="UP000198964">
    <property type="component" value="Unassembled WGS sequence"/>
</dbReference>
<dbReference type="GO" id="GO:0006516">
    <property type="term" value="P:glycoprotein catabolic process"/>
    <property type="evidence" value="ECO:0007669"/>
    <property type="project" value="TreeGrafter"/>
</dbReference>
<gene>
    <name evidence="7" type="ORF">SAMN05216283_106175</name>
</gene>
<dbReference type="GO" id="GO:0005975">
    <property type="term" value="P:carbohydrate metabolic process"/>
    <property type="evidence" value="ECO:0007669"/>
    <property type="project" value="InterPro"/>
</dbReference>
<keyword evidence="3" id="KW-0106">Calcium</keyword>
<dbReference type="InterPro" id="IPR050883">
    <property type="entry name" value="PNGase"/>
</dbReference>
<feature type="chain" id="PRO_5011475615" evidence="4">
    <location>
        <begin position="30"/>
        <end position="747"/>
    </location>
</feature>
<evidence type="ECO:0000256" key="4">
    <source>
        <dbReference type="SAM" id="SignalP"/>
    </source>
</evidence>
<comment type="cofactor">
    <cofactor evidence="1">
        <name>Ca(2+)</name>
        <dbReference type="ChEBI" id="CHEBI:29108"/>
    </cofactor>
</comment>
<dbReference type="FunFam" id="3.30.2080.10:FF:000001">
    <property type="entry name" value="Alpha-1,2-mannosidase subfamily"/>
    <property type="match status" value="1"/>
</dbReference>
<reference evidence="7 8" key="1">
    <citation type="submission" date="2016-10" db="EMBL/GenBank/DDBJ databases">
        <authorList>
            <person name="de Groot N.N."/>
        </authorList>
    </citation>
    <scope>NUCLEOTIDE SEQUENCE [LARGE SCALE GENOMIC DNA]</scope>
    <source>
        <strain evidence="7 8">CGMCC 1.9156</strain>
    </source>
</reference>
<dbReference type="GO" id="GO:0005829">
    <property type="term" value="C:cytosol"/>
    <property type="evidence" value="ECO:0007669"/>
    <property type="project" value="TreeGrafter"/>
</dbReference>
<feature type="signal peptide" evidence="4">
    <location>
        <begin position="1"/>
        <end position="29"/>
    </location>
</feature>
<evidence type="ECO:0000256" key="2">
    <source>
        <dbReference type="ARBA" id="ARBA00011245"/>
    </source>
</evidence>
<evidence type="ECO:0000259" key="6">
    <source>
        <dbReference type="Pfam" id="PF17678"/>
    </source>
</evidence>
<dbReference type="PROSITE" id="PS51257">
    <property type="entry name" value="PROKAR_LIPOPROTEIN"/>
    <property type="match status" value="1"/>
</dbReference>
<feature type="domain" description="Glycosyl hydrolase family 92 N-terminal" evidence="6">
    <location>
        <begin position="38"/>
        <end position="261"/>
    </location>
</feature>
<dbReference type="RefSeq" id="WP_093920305.1">
    <property type="nucleotide sequence ID" value="NZ_FONW01000006.1"/>
</dbReference>
<dbReference type="Gene3D" id="3.30.2080.10">
    <property type="entry name" value="GH92 mannosidase domain"/>
    <property type="match status" value="1"/>
</dbReference>
<dbReference type="AlphaFoldDB" id="A0A1I2IQ10"/>
<keyword evidence="8" id="KW-1185">Reference proteome</keyword>
<dbReference type="Gene3D" id="1.20.1610.10">
    <property type="entry name" value="alpha-1,2-mannosidases domains"/>
    <property type="match status" value="1"/>
</dbReference>
<proteinExistence type="predicted"/>
<dbReference type="FunFam" id="1.20.1050.60:FF:000001">
    <property type="entry name" value="Putative alpha-1,2-mannosidase"/>
    <property type="match status" value="1"/>
</dbReference>
<dbReference type="FunFam" id="1.20.1610.10:FF:000001">
    <property type="entry name" value="Putative alpha-1,2-mannosidase"/>
    <property type="match status" value="1"/>
</dbReference>
<dbReference type="GO" id="GO:0000224">
    <property type="term" value="F:peptide-N4-(N-acetyl-beta-glucosaminyl)asparagine amidase activity"/>
    <property type="evidence" value="ECO:0007669"/>
    <property type="project" value="TreeGrafter"/>
</dbReference>
<dbReference type="NCBIfam" id="TIGR01180">
    <property type="entry name" value="aman2_put"/>
    <property type="match status" value="1"/>
</dbReference>
<dbReference type="Gene3D" id="2.70.98.10">
    <property type="match status" value="1"/>
</dbReference>
<keyword evidence="4" id="KW-0732">Signal</keyword>
<dbReference type="InterPro" id="IPR014718">
    <property type="entry name" value="GH-type_carb-bd"/>
</dbReference>
<evidence type="ECO:0000256" key="1">
    <source>
        <dbReference type="ARBA" id="ARBA00001913"/>
    </source>
</evidence>
<feature type="domain" description="Glycosyl hydrolase family 92" evidence="5">
    <location>
        <begin position="267"/>
        <end position="729"/>
    </location>
</feature>
<accession>A0A1I2IQ10</accession>
<dbReference type="EMBL" id="FONW01000006">
    <property type="protein sequence ID" value="SFF44344.1"/>
    <property type="molecule type" value="Genomic_DNA"/>
</dbReference>
<dbReference type="InterPro" id="IPR008928">
    <property type="entry name" value="6-hairpin_glycosidase_sf"/>
</dbReference>
<dbReference type="Pfam" id="PF07971">
    <property type="entry name" value="Glyco_hydro_92"/>
    <property type="match status" value="1"/>
</dbReference>
<dbReference type="SUPFAM" id="SSF48208">
    <property type="entry name" value="Six-hairpin glycosidases"/>
    <property type="match status" value="1"/>
</dbReference>
<dbReference type="PANTHER" id="PTHR12143:SF39">
    <property type="entry name" value="SECRETED PROTEIN"/>
    <property type="match status" value="1"/>
</dbReference>
<protein>
    <submittedName>
        <fullName evidence="7">Alpha-1,2-mannosidase, putative</fullName>
    </submittedName>
</protein>
<dbReference type="InterPro" id="IPR012939">
    <property type="entry name" value="Glyco_hydro_92"/>
</dbReference>